<dbReference type="EMBL" id="JAEAOA010000056">
    <property type="protein sequence ID" value="KAK3586284.1"/>
    <property type="molecule type" value="Genomic_DNA"/>
</dbReference>
<evidence type="ECO:0000313" key="2">
    <source>
        <dbReference type="Proteomes" id="UP001195483"/>
    </source>
</evidence>
<dbReference type="Proteomes" id="UP001195483">
    <property type="component" value="Unassembled WGS sequence"/>
</dbReference>
<name>A0AAE0S6V6_9BIVA</name>
<sequence length="111" mass="13018">MSTHAPNFTPWKKYNENHWSFSRCSVASFQKTLRNKQCAYTKYVHPFEIYDEFRKILIKQPGERYTLNEQCHIIKGPGSVYCGKVINKLNSEVYCVIDYPLSSPFKLCTDP</sequence>
<reference evidence="1" key="3">
    <citation type="submission" date="2023-05" db="EMBL/GenBank/DDBJ databases">
        <authorList>
            <person name="Smith C.H."/>
        </authorList>
    </citation>
    <scope>NUCLEOTIDE SEQUENCE</scope>
    <source>
        <strain evidence="1">CHS0354</strain>
        <tissue evidence="1">Mantle</tissue>
    </source>
</reference>
<protein>
    <submittedName>
        <fullName evidence="1">Uncharacterized protein</fullName>
    </submittedName>
</protein>
<evidence type="ECO:0000313" key="1">
    <source>
        <dbReference type="EMBL" id="KAK3586284.1"/>
    </source>
</evidence>
<reference evidence="1" key="1">
    <citation type="journal article" date="2021" name="Genome Biol. Evol.">
        <title>A High-Quality Reference Genome for a Parasitic Bivalve with Doubly Uniparental Inheritance (Bivalvia: Unionida).</title>
        <authorList>
            <person name="Smith C.H."/>
        </authorList>
    </citation>
    <scope>NUCLEOTIDE SEQUENCE</scope>
    <source>
        <strain evidence="1">CHS0354</strain>
    </source>
</reference>
<accession>A0AAE0S6V6</accession>
<organism evidence="1 2">
    <name type="scientific">Potamilus streckersoni</name>
    <dbReference type="NCBI Taxonomy" id="2493646"/>
    <lineage>
        <taxon>Eukaryota</taxon>
        <taxon>Metazoa</taxon>
        <taxon>Spiralia</taxon>
        <taxon>Lophotrochozoa</taxon>
        <taxon>Mollusca</taxon>
        <taxon>Bivalvia</taxon>
        <taxon>Autobranchia</taxon>
        <taxon>Heteroconchia</taxon>
        <taxon>Palaeoheterodonta</taxon>
        <taxon>Unionida</taxon>
        <taxon>Unionoidea</taxon>
        <taxon>Unionidae</taxon>
        <taxon>Ambleminae</taxon>
        <taxon>Lampsilini</taxon>
        <taxon>Potamilus</taxon>
    </lineage>
</organism>
<dbReference type="AlphaFoldDB" id="A0AAE0S6V6"/>
<comment type="caution">
    <text evidence="1">The sequence shown here is derived from an EMBL/GenBank/DDBJ whole genome shotgun (WGS) entry which is preliminary data.</text>
</comment>
<reference evidence="1" key="2">
    <citation type="journal article" date="2021" name="Genome Biol. Evol.">
        <title>Developing a high-quality reference genome for a parasitic bivalve with doubly uniparental inheritance (Bivalvia: Unionida).</title>
        <authorList>
            <person name="Smith C.H."/>
        </authorList>
    </citation>
    <scope>NUCLEOTIDE SEQUENCE</scope>
    <source>
        <strain evidence="1">CHS0354</strain>
        <tissue evidence="1">Mantle</tissue>
    </source>
</reference>
<gene>
    <name evidence="1" type="ORF">CHS0354_000169</name>
</gene>
<proteinExistence type="predicted"/>
<keyword evidence="2" id="KW-1185">Reference proteome</keyword>